<dbReference type="GeneTree" id="ENSGT00940000164866"/>
<accession>H2ZRT7</accession>
<feature type="domain" description="Sacsin/Nov" evidence="1">
    <location>
        <begin position="4"/>
        <end position="134"/>
    </location>
</feature>
<evidence type="ECO:0000313" key="2">
    <source>
        <dbReference type="Ensembl" id="ENSLACP00000000108.1"/>
    </source>
</evidence>
<dbReference type="EMBL" id="AFYH01285150">
    <property type="status" value="NOT_ANNOTATED_CDS"/>
    <property type="molecule type" value="Genomic_DNA"/>
</dbReference>
<reference evidence="2" key="3">
    <citation type="submission" date="2025-09" db="UniProtKB">
        <authorList>
            <consortium name="Ensembl"/>
        </authorList>
    </citation>
    <scope>IDENTIFICATION</scope>
</reference>
<reference evidence="2" key="2">
    <citation type="submission" date="2025-08" db="UniProtKB">
        <authorList>
            <consortium name="Ensembl"/>
        </authorList>
    </citation>
    <scope>IDENTIFICATION</scope>
</reference>
<dbReference type="InterPro" id="IPR058210">
    <property type="entry name" value="SACS/Nov_dom"/>
</dbReference>
<evidence type="ECO:0000313" key="3">
    <source>
        <dbReference type="Proteomes" id="UP000008672"/>
    </source>
</evidence>
<dbReference type="Pfam" id="PF25794">
    <property type="entry name" value="SACS"/>
    <property type="match status" value="1"/>
</dbReference>
<organism evidence="2 3">
    <name type="scientific">Latimeria chalumnae</name>
    <name type="common">Coelacanth</name>
    <dbReference type="NCBI Taxonomy" id="7897"/>
    <lineage>
        <taxon>Eukaryota</taxon>
        <taxon>Metazoa</taxon>
        <taxon>Chordata</taxon>
        <taxon>Craniata</taxon>
        <taxon>Vertebrata</taxon>
        <taxon>Euteleostomi</taxon>
        <taxon>Coelacanthiformes</taxon>
        <taxon>Coelacanthidae</taxon>
        <taxon>Latimeria</taxon>
    </lineage>
</organism>
<dbReference type="InParanoid" id="H2ZRT7"/>
<dbReference type="Ensembl" id="ENSLACT00000000109.1">
    <property type="protein sequence ID" value="ENSLACP00000000108.1"/>
    <property type="gene ID" value="ENSLACG00000000095.1"/>
</dbReference>
<dbReference type="PANTHER" id="PTHR46919:SF2">
    <property type="entry name" value="SACSIN"/>
    <property type="match status" value="1"/>
</dbReference>
<keyword evidence="3" id="KW-1185">Reference proteome</keyword>
<protein>
    <recommendedName>
        <fullName evidence="1">Sacsin/Nov domain-containing protein</fullName>
    </recommendedName>
</protein>
<name>H2ZRT7_LATCH</name>
<dbReference type="HOGENOM" id="CLU_022748_0_0_1"/>
<evidence type="ECO:0000259" key="1">
    <source>
        <dbReference type="Pfam" id="PF25794"/>
    </source>
</evidence>
<proteinExistence type="predicted"/>
<sequence length="483" mass="55019">SFVNFTDLPCIFSGPNIGILDPQGKYFDDGRTGWIWSLDDQDDQEMLQALFDQFHPLRNLLEELENEVLKKEYFPGTIFRFPLRNQPSEISENLYNTDRVFDLFNSFQADAEMSLLFLKSVTSLSLKYINRAGEGKELLKVSITDHYRGSSISSEIKDLNLANSIDSVSSEKYLELRRHSEKASSCRWLVTNCSLKERGLTKLHSLAKKLSYNPSVGLAFPLDQSVRKGFEGRLSCFLPLPDNETNRTGLPVHTNACFGLTDNRRYVKWKEIDQKHDEAAEWNEQLVSKLLPFAYLQLVMDAIALSKNSSQSTSMVFDLWPNLDVLKYKERWVGVVECILKDLMNLKVLCLVANESVWIKPSEATYLPPIKDPALRSAVEDLLLTVKEPLVKVPSHVFNAIDSICEFTLKMVSPALVCHILHNCDLSIISSDQKLLLLEYVLQEECYHELKGLQLLPLSDGSFATFQDQCKGEVFIESNELPR</sequence>
<dbReference type="OMA" id="CETANME"/>
<dbReference type="eggNOG" id="ENOG502QQPY">
    <property type="taxonomic scope" value="Eukaryota"/>
</dbReference>
<reference evidence="3" key="1">
    <citation type="submission" date="2011-08" db="EMBL/GenBank/DDBJ databases">
        <title>The draft genome of Latimeria chalumnae.</title>
        <authorList>
            <person name="Di Palma F."/>
            <person name="Alfoldi J."/>
            <person name="Johnson J."/>
            <person name="Berlin A."/>
            <person name="Gnerre S."/>
            <person name="Jaffe D."/>
            <person name="MacCallum I."/>
            <person name="Young S."/>
            <person name="Walker B.J."/>
            <person name="Lander E."/>
            <person name="Lindblad-Toh K."/>
        </authorList>
    </citation>
    <scope>NUCLEOTIDE SEQUENCE [LARGE SCALE GENOMIC DNA]</scope>
    <source>
        <strain evidence="3">Wild caught</strain>
    </source>
</reference>
<dbReference type="Proteomes" id="UP000008672">
    <property type="component" value="Unassembled WGS sequence"/>
</dbReference>
<dbReference type="AlphaFoldDB" id="H2ZRT7"/>
<dbReference type="PANTHER" id="PTHR46919">
    <property type="entry name" value="ZINC FINGER, C3HC4 TYPE (RING FINGER) FAMILY PROTEIN"/>
    <property type="match status" value="1"/>
</dbReference>
<dbReference type="STRING" id="7897.ENSLACP00000000108"/>